<protein>
    <recommendedName>
        <fullName evidence="2">BICD family-like cargo adapter 2</fullName>
    </recommendedName>
    <alternativeName>
        <fullName evidence="3">Bicaudal D-related protein 2</fullName>
    </alternativeName>
    <alternativeName>
        <fullName evidence="4">Coiled-coil domain-containing protein 64B</fullName>
    </alternativeName>
</protein>
<dbReference type="GO" id="GO:0055107">
    <property type="term" value="P:Golgi to secretory granule transport"/>
    <property type="evidence" value="ECO:0007669"/>
    <property type="project" value="TreeGrafter"/>
</dbReference>
<dbReference type="InterPro" id="IPR051149">
    <property type="entry name" value="Spindly/BICDR_Dynein_Adapter"/>
</dbReference>
<dbReference type="EMBL" id="JAATIS010000147">
    <property type="protein sequence ID" value="KAG2470138.1"/>
    <property type="molecule type" value="Genomic_DNA"/>
</dbReference>
<keyword evidence="8" id="KW-1185">Reference proteome</keyword>
<evidence type="ECO:0000256" key="6">
    <source>
        <dbReference type="SAM" id="MobiDB-lite"/>
    </source>
</evidence>
<dbReference type="PANTHER" id="PTHR32123">
    <property type="entry name" value="BICD FAMILY-LIKE CARGO ADAPTER"/>
    <property type="match status" value="1"/>
</dbReference>
<feature type="non-terminal residue" evidence="7">
    <location>
        <position position="1"/>
    </location>
</feature>
<gene>
    <name evidence="7" type="primary">Bicdl2</name>
    <name evidence="7" type="ORF">GTO96_0023036</name>
</gene>
<dbReference type="PANTHER" id="PTHR32123:SF11">
    <property type="entry name" value="BICD FAMILY-LIKE CARGO ADAPTER 2-RELATED"/>
    <property type="match status" value="1"/>
</dbReference>
<feature type="compositionally biased region" description="Basic and acidic residues" evidence="6">
    <location>
        <begin position="152"/>
        <end position="179"/>
    </location>
</feature>
<comment type="caution">
    <text evidence="7">The sequence shown here is derived from an EMBL/GenBank/DDBJ whole genome shotgun (WGS) entry which is preliminary data.</text>
</comment>
<feature type="non-terminal residue" evidence="7">
    <location>
        <position position="545"/>
    </location>
</feature>
<dbReference type="GO" id="GO:0047496">
    <property type="term" value="P:vesicle transport along microtubule"/>
    <property type="evidence" value="ECO:0007669"/>
    <property type="project" value="TreeGrafter"/>
</dbReference>
<keyword evidence="1 5" id="KW-0175">Coiled coil</keyword>
<evidence type="ECO:0000256" key="3">
    <source>
        <dbReference type="ARBA" id="ARBA00041790"/>
    </source>
</evidence>
<sequence>MASLSLQRLALSRKDSLASPSLEDPFYPFPSQRRDSLVTPELTKPPCLEDSLQSNSSDLSLNRDLTLAAELGKALLENNEELRATLAERDKEIEVRMEDGGWRMMAMLIFMTKCYSFIETLQQQHHEIKLKLESENSELAQRVADLESELTEAKSDLQRRQNQSRDKKKEDNDDLKDLSSHNQRLVEQLAEAVGIEHELRKELRSLREELEEKNLKNSIWATKMDGLQIQNSLLLERKIDSEKQMKFFQEENGRLKNEVTTLQDKLNELLDKSRDKENELLQNRADLFELRSVNRSLQTRIQDLGEEITLKEMDSPLPSIQLEIEEAQRADALFLLSEVVKEKDKEIERLKNELQTRMLEISSFQEELKRLNGETELSKRSSIESELEQIRIERDSLNVQLMHTIQHKVALSQELEAWQSLTDKLHPPPPDSAFHEWSEAAPFRQVLGVFQVAHQYYLESLPGMVEVHYKALKLPLPAPREPNRAAPNSNCQCALQESVMPQSSRRAALECQKGRYCLSNVVLPFYWRPGQVTIYKDMDVDTYSS</sequence>
<evidence type="ECO:0000313" key="8">
    <source>
        <dbReference type="Proteomes" id="UP000886611"/>
    </source>
</evidence>
<evidence type="ECO:0000256" key="1">
    <source>
        <dbReference type="ARBA" id="ARBA00023054"/>
    </source>
</evidence>
<proteinExistence type="predicted"/>
<reference evidence="7 8" key="1">
    <citation type="journal article" date="2021" name="Cell">
        <title>Tracing the genetic footprints of vertebrate landing in non-teleost ray-finned fishes.</title>
        <authorList>
            <person name="Bi X."/>
            <person name="Wang K."/>
            <person name="Yang L."/>
            <person name="Pan H."/>
            <person name="Jiang H."/>
            <person name="Wei Q."/>
            <person name="Fang M."/>
            <person name="Yu H."/>
            <person name="Zhu C."/>
            <person name="Cai Y."/>
            <person name="He Y."/>
            <person name="Gan X."/>
            <person name="Zeng H."/>
            <person name="Yu D."/>
            <person name="Zhu Y."/>
            <person name="Jiang H."/>
            <person name="Qiu Q."/>
            <person name="Yang H."/>
            <person name="Zhang Y.E."/>
            <person name="Wang W."/>
            <person name="Zhu M."/>
            <person name="He S."/>
            <person name="Zhang G."/>
        </authorList>
    </citation>
    <scope>NUCLEOTIDE SEQUENCE [LARGE SCALE GENOMIC DNA]</scope>
    <source>
        <strain evidence="7">Bchr_013</strain>
    </source>
</reference>
<evidence type="ECO:0000313" key="7">
    <source>
        <dbReference type="EMBL" id="KAG2470138.1"/>
    </source>
</evidence>
<feature type="coiled-coil region" evidence="5">
    <location>
        <begin position="333"/>
        <end position="400"/>
    </location>
</feature>
<dbReference type="Proteomes" id="UP000886611">
    <property type="component" value="Unassembled WGS sequence"/>
</dbReference>
<feature type="region of interest" description="Disordered" evidence="6">
    <location>
        <begin position="152"/>
        <end position="181"/>
    </location>
</feature>
<accession>A0A8X7XKP1</accession>
<evidence type="ECO:0000256" key="2">
    <source>
        <dbReference type="ARBA" id="ARBA00040983"/>
    </source>
</evidence>
<dbReference type="AlphaFoldDB" id="A0A8X7XKP1"/>
<organism evidence="7 8">
    <name type="scientific">Polypterus senegalus</name>
    <name type="common">Senegal bichir</name>
    <dbReference type="NCBI Taxonomy" id="55291"/>
    <lineage>
        <taxon>Eukaryota</taxon>
        <taxon>Metazoa</taxon>
        <taxon>Chordata</taxon>
        <taxon>Craniata</taxon>
        <taxon>Vertebrata</taxon>
        <taxon>Euteleostomi</taxon>
        <taxon>Actinopterygii</taxon>
        <taxon>Polypteriformes</taxon>
        <taxon>Polypteridae</taxon>
        <taxon>Polypterus</taxon>
    </lineage>
</organism>
<evidence type="ECO:0000256" key="5">
    <source>
        <dbReference type="SAM" id="Coils"/>
    </source>
</evidence>
<evidence type="ECO:0000256" key="4">
    <source>
        <dbReference type="ARBA" id="ARBA00043196"/>
    </source>
</evidence>
<name>A0A8X7XKP1_POLSE</name>